<evidence type="ECO:0000313" key="3">
    <source>
        <dbReference type="Proteomes" id="UP000677054"/>
    </source>
</evidence>
<feature type="compositionally biased region" description="Low complexity" evidence="1">
    <location>
        <begin position="48"/>
        <end position="62"/>
    </location>
</feature>
<dbReference type="EMBL" id="LR899896">
    <property type="protein sequence ID" value="CAD7243172.1"/>
    <property type="molecule type" value="Genomic_DNA"/>
</dbReference>
<evidence type="ECO:0000313" key="2">
    <source>
        <dbReference type="EMBL" id="CAD7243172.1"/>
    </source>
</evidence>
<feature type="compositionally biased region" description="Basic and acidic residues" evidence="1">
    <location>
        <begin position="100"/>
        <end position="110"/>
    </location>
</feature>
<dbReference type="Proteomes" id="UP000677054">
    <property type="component" value="Unassembled WGS sequence"/>
</dbReference>
<organism evidence="2">
    <name type="scientific">Darwinula stevensoni</name>
    <dbReference type="NCBI Taxonomy" id="69355"/>
    <lineage>
        <taxon>Eukaryota</taxon>
        <taxon>Metazoa</taxon>
        <taxon>Ecdysozoa</taxon>
        <taxon>Arthropoda</taxon>
        <taxon>Crustacea</taxon>
        <taxon>Oligostraca</taxon>
        <taxon>Ostracoda</taxon>
        <taxon>Podocopa</taxon>
        <taxon>Podocopida</taxon>
        <taxon>Darwinulocopina</taxon>
        <taxon>Darwinuloidea</taxon>
        <taxon>Darwinulidae</taxon>
        <taxon>Darwinula</taxon>
    </lineage>
</organism>
<dbReference type="AlphaFoldDB" id="A0A7R8X362"/>
<feature type="compositionally biased region" description="Basic and acidic residues" evidence="1">
    <location>
        <begin position="123"/>
        <end position="141"/>
    </location>
</feature>
<reference evidence="2" key="1">
    <citation type="submission" date="2020-11" db="EMBL/GenBank/DDBJ databases">
        <authorList>
            <person name="Tran Van P."/>
        </authorList>
    </citation>
    <scope>NUCLEOTIDE SEQUENCE</scope>
</reference>
<dbReference type="EMBL" id="CAJPEV010000379">
    <property type="protein sequence ID" value="CAG0884658.1"/>
    <property type="molecule type" value="Genomic_DNA"/>
</dbReference>
<proteinExistence type="predicted"/>
<evidence type="ECO:0000256" key="1">
    <source>
        <dbReference type="SAM" id="MobiDB-lite"/>
    </source>
</evidence>
<feature type="region of interest" description="Disordered" evidence="1">
    <location>
        <begin position="100"/>
        <end position="141"/>
    </location>
</feature>
<protein>
    <submittedName>
        <fullName evidence="2">Uncharacterized protein</fullName>
    </submittedName>
</protein>
<sequence length="141" mass="15396">MLEERSQSPGFHLKGRLGSRETFSASFADSDIFGSRDEDDDVSAGCPGSFSRGSSSRYSFSSELTSEMEEAFEQLGQWLEASKAEDKEVCEGMSEDLQRRGNEAGLKRTMSDSLAALPGTRDSGGESFHRSFERLSAKKSG</sequence>
<name>A0A7R8X362_9CRUS</name>
<keyword evidence="3" id="KW-1185">Reference proteome</keyword>
<gene>
    <name evidence="2" type="ORF">DSTB1V02_LOCUS3105</name>
</gene>
<feature type="region of interest" description="Disordered" evidence="1">
    <location>
        <begin position="32"/>
        <end position="63"/>
    </location>
</feature>
<accession>A0A7R8X362</accession>